<proteinExistence type="predicted"/>
<name>A0A3B7MN94_9BACT</name>
<evidence type="ECO:0000313" key="1">
    <source>
        <dbReference type="EMBL" id="AXY75608.1"/>
    </source>
</evidence>
<dbReference type="KEGG" id="pseg:D3H65_17210"/>
<sequence>MEDPIIITVPYKGEEKNIEVQWQPMGYTHRFKASINEVEVFFEPDEERNYRAVIPPEQAGVAHKIDPALLQAVAMVLHDALA</sequence>
<dbReference type="Proteomes" id="UP000263900">
    <property type="component" value="Chromosome"/>
</dbReference>
<organism evidence="1 2">
    <name type="scientific">Paraflavitalea soli</name>
    <dbReference type="NCBI Taxonomy" id="2315862"/>
    <lineage>
        <taxon>Bacteria</taxon>
        <taxon>Pseudomonadati</taxon>
        <taxon>Bacteroidota</taxon>
        <taxon>Chitinophagia</taxon>
        <taxon>Chitinophagales</taxon>
        <taxon>Chitinophagaceae</taxon>
        <taxon>Paraflavitalea</taxon>
    </lineage>
</organism>
<dbReference type="RefSeq" id="WP_119051489.1">
    <property type="nucleotide sequence ID" value="NZ_CP032157.1"/>
</dbReference>
<evidence type="ECO:0000313" key="2">
    <source>
        <dbReference type="Proteomes" id="UP000263900"/>
    </source>
</evidence>
<dbReference type="AlphaFoldDB" id="A0A3B7MN94"/>
<protein>
    <submittedName>
        <fullName evidence="1">Uncharacterized protein</fullName>
    </submittedName>
</protein>
<gene>
    <name evidence="1" type="ORF">D3H65_17210</name>
</gene>
<reference evidence="1 2" key="1">
    <citation type="submission" date="2018-09" db="EMBL/GenBank/DDBJ databases">
        <title>Genome sequencing of strain 6GH32-13.</title>
        <authorList>
            <person name="Weon H.-Y."/>
            <person name="Heo J."/>
            <person name="Kwon S.-W."/>
        </authorList>
    </citation>
    <scope>NUCLEOTIDE SEQUENCE [LARGE SCALE GENOMIC DNA]</scope>
    <source>
        <strain evidence="1 2">5GH32-13</strain>
    </source>
</reference>
<keyword evidence="2" id="KW-1185">Reference proteome</keyword>
<dbReference type="EMBL" id="CP032157">
    <property type="protein sequence ID" value="AXY75608.1"/>
    <property type="molecule type" value="Genomic_DNA"/>
</dbReference>
<dbReference type="OrthoDB" id="675660at2"/>
<accession>A0A3B7MN94</accession>